<dbReference type="PANTHER" id="PTHR13930">
    <property type="entry name" value="S-ADENOSYL-L-METHIONINE-DEPENDENT TRNA 4-DEMETHYLWYOSINE SYNTHASE"/>
    <property type="match status" value="1"/>
</dbReference>
<dbReference type="AlphaFoldDB" id="X1V029"/>
<keyword evidence="1" id="KW-0949">S-adenosyl-L-methionine</keyword>
<evidence type="ECO:0000256" key="2">
    <source>
        <dbReference type="ARBA" id="ARBA00022723"/>
    </source>
</evidence>
<comment type="caution">
    <text evidence="6">The sequence shown here is derived from an EMBL/GenBank/DDBJ whole genome shotgun (WGS) entry which is preliminary data.</text>
</comment>
<gene>
    <name evidence="6" type="ORF">S12H4_46804</name>
</gene>
<dbReference type="PROSITE" id="PS51918">
    <property type="entry name" value="RADICAL_SAM"/>
    <property type="match status" value="1"/>
</dbReference>
<sequence length="202" mass="23343">MLPTNVKEILKKQHYEICGDHSAVQICRWTKKSLRGECGCWKEKFYGIKSHQCCQFSPSVMWCENKCIHCWRPIEMNLGTNLGEIDEPKKIIDEIIQARKKLLIGFRGNKKVSKKKFQESLEPSIFTLSLSGEPTLYPRLSELIQNIRERGAISFLVTNGLNPEAIIKLEKEKNLPTQITVSLNTSNEKLWKIWHRSTIKDG</sequence>
<dbReference type="InterPro" id="IPR034556">
    <property type="entry name" value="tRNA_wybutosine-synthase"/>
</dbReference>
<dbReference type="GO" id="GO:0051539">
    <property type="term" value="F:4 iron, 4 sulfur cluster binding"/>
    <property type="evidence" value="ECO:0007669"/>
    <property type="project" value="InterPro"/>
</dbReference>
<keyword evidence="4" id="KW-0411">Iron-sulfur</keyword>
<dbReference type="PANTHER" id="PTHR13930:SF0">
    <property type="entry name" value="S-ADENOSYL-L-METHIONINE-DEPENDENT TRNA 4-DEMETHYLWYOSINE SYNTHASE TYW1-RELATED"/>
    <property type="match status" value="1"/>
</dbReference>
<dbReference type="SUPFAM" id="SSF102114">
    <property type="entry name" value="Radical SAM enzymes"/>
    <property type="match status" value="1"/>
</dbReference>
<keyword evidence="3" id="KW-0408">Iron</keyword>
<dbReference type="SFLD" id="SFLDS00029">
    <property type="entry name" value="Radical_SAM"/>
    <property type="match status" value="1"/>
</dbReference>
<dbReference type="EMBL" id="BARW01029080">
    <property type="protein sequence ID" value="GAJ05506.1"/>
    <property type="molecule type" value="Genomic_DNA"/>
</dbReference>
<evidence type="ECO:0000256" key="4">
    <source>
        <dbReference type="ARBA" id="ARBA00023014"/>
    </source>
</evidence>
<dbReference type="InterPro" id="IPR058240">
    <property type="entry name" value="rSAM_sf"/>
</dbReference>
<dbReference type="InterPro" id="IPR013785">
    <property type="entry name" value="Aldolase_TIM"/>
</dbReference>
<dbReference type="Gene3D" id="3.20.20.70">
    <property type="entry name" value="Aldolase class I"/>
    <property type="match status" value="1"/>
</dbReference>
<feature type="non-terminal residue" evidence="6">
    <location>
        <position position="202"/>
    </location>
</feature>
<proteinExistence type="predicted"/>
<dbReference type="InterPro" id="IPR007197">
    <property type="entry name" value="rSAM"/>
</dbReference>
<dbReference type="GO" id="GO:0008033">
    <property type="term" value="P:tRNA processing"/>
    <property type="evidence" value="ECO:0007669"/>
    <property type="project" value="InterPro"/>
</dbReference>
<evidence type="ECO:0000313" key="6">
    <source>
        <dbReference type="EMBL" id="GAJ05506.1"/>
    </source>
</evidence>
<protein>
    <recommendedName>
        <fullName evidence="5">Radical SAM core domain-containing protein</fullName>
    </recommendedName>
</protein>
<accession>X1V029</accession>
<feature type="domain" description="Radical SAM core" evidence="5">
    <location>
        <begin position="46"/>
        <end position="202"/>
    </location>
</feature>
<name>X1V029_9ZZZZ</name>
<evidence type="ECO:0000259" key="5">
    <source>
        <dbReference type="PROSITE" id="PS51918"/>
    </source>
</evidence>
<reference evidence="6" key="1">
    <citation type="journal article" date="2014" name="Front. Microbiol.">
        <title>High frequency of phylogenetically diverse reductive dehalogenase-homologous genes in deep subseafloor sedimentary metagenomes.</title>
        <authorList>
            <person name="Kawai M."/>
            <person name="Futagami T."/>
            <person name="Toyoda A."/>
            <person name="Takaki Y."/>
            <person name="Nishi S."/>
            <person name="Hori S."/>
            <person name="Arai W."/>
            <person name="Tsubouchi T."/>
            <person name="Morono Y."/>
            <person name="Uchiyama I."/>
            <person name="Ito T."/>
            <person name="Fujiyama A."/>
            <person name="Inagaki F."/>
            <person name="Takami H."/>
        </authorList>
    </citation>
    <scope>NUCLEOTIDE SEQUENCE</scope>
    <source>
        <strain evidence="6">Expedition CK06-06</strain>
    </source>
</reference>
<organism evidence="6">
    <name type="scientific">marine sediment metagenome</name>
    <dbReference type="NCBI Taxonomy" id="412755"/>
    <lineage>
        <taxon>unclassified sequences</taxon>
        <taxon>metagenomes</taxon>
        <taxon>ecological metagenomes</taxon>
    </lineage>
</organism>
<dbReference type="GO" id="GO:0003824">
    <property type="term" value="F:catalytic activity"/>
    <property type="evidence" value="ECO:0007669"/>
    <property type="project" value="InterPro"/>
</dbReference>
<evidence type="ECO:0000256" key="3">
    <source>
        <dbReference type="ARBA" id="ARBA00023004"/>
    </source>
</evidence>
<dbReference type="CDD" id="cd01335">
    <property type="entry name" value="Radical_SAM"/>
    <property type="match status" value="1"/>
</dbReference>
<keyword evidence="2" id="KW-0479">Metal-binding</keyword>
<evidence type="ECO:0000256" key="1">
    <source>
        <dbReference type="ARBA" id="ARBA00022691"/>
    </source>
</evidence>
<dbReference type="GO" id="GO:0046872">
    <property type="term" value="F:metal ion binding"/>
    <property type="evidence" value="ECO:0007669"/>
    <property type="project" value="UniProtKB-KW"/>
</dbReference>
<dbReference type="Pfam" id="PF04055">
    <property type="entry name" value="Radical_SAM"/>
    <property type="match status" value="1"/>
</dbReference>